<dbReference type="RefSeq" id="WP_098037935.1">
    <property type="nucleotide sequence ID" value="NZ_CWGJ01000011.1"/>
</dbReference>
<dbReference type="Gene3D" id="3.30.70.1350">
    <property type="entry name" value="Cation efflux protein, cytoplasmic domain"/>
    <property type="match status" value="1"/>
</dbReference>
<comment type="similarity">
    <text evidence="2">Belongs to the cation diffusion facilitator (CDF) transporter (TC 2.A.4) family.</text>
</comment>
<dbReference type="AlphaFoldDB" id="A0A0H5DNV6"/>
<dbReference type="NCBIfam" id="TIGR01297">
    <property type="entry name" value="CDF"/>
    <property type="match status" value="1"/>
</dbReference>
<dbReference type="InterPro" id="IPR027470">
    <property type="entry name" value="Cation_efflux_CTD"/>
</dbReference>
<feature type="transmembrane region" description="Helical" evidence="7">
    <location>
        <begin position="135"/>
        <end position="152"/>
    </location>
</feature>
<feature type="transmembrane region" description="Helical" evidence="7">
    <location>
        <begin position="56"/>
        <end position="76"/>
    </location>
</feature>
<evidence type="ECO:0000256" key="4">
    <source>
        <dbReference type="ARBA" id="ARBA00022692"/>
    </source>
</evidence>
<dbReference type="Proteomes" id="UP000220251">
    <property type="component" value="Unassembled WGS sequence"/>
</dbReference>
<gene>
    <name evidence="10" type="primary">czcD</name>
    <name evidence="10" type="ORF">ELAC_0729</name>
</gene>
<organism evidence="10 11">
    <name type="scientific">Estrella lausannensis</name>
    <dbReference type="NCBI Taxonomy" id="483423"/>
    <lineage>
        <taxon>Bacteria</taxon>
        <taxon>Pseudomonadati</taxon>
        <taxon>Chlamydiota</taxon>
        <taxon>Chlamydiia</taxon>
        <taxon>Parachlamydiales</taxon>
        <taxon>Candidatus Criblamydiaceae</taxon>
        <taxon>Estrella</taxon>
    </lineage>
</organism>
<dbReference type="Gene3D" id="1.20.1510.10">
    <property type="entry name" value="Cation efflux protein transmembrane domain"/>
    <property type="match status" value="1"/>
</dbReference>
<keyword evidence="5 7" id="KW-1133">Transmembrane helix</keyword>
<dbReference type="GO" id="GO:0016020">
    <property type="term" value="C:membrane"/>
    <property type="evidence" value="ECO:0007669"/>
    <property type="project" value="UniProtKB-SubCell"/>
</dbReference>
<dbReference type="Pfam" id="PF16916">
    <property type="entry name" value="ZT_dimer"/>
    <property type="match status" value="1"/>
</dbReference>
<dbReference type="OrthoDB" id="9806522at2"/>
<dbReference type="PANTHER" id="PTHR43840">
    <property type="entry name" value="MITOCHONDRIAL METAL TRANSPORTER 1-RELATED"/>
    <property type="match status" value="1"/>
</dbReference>
<feature type="transmembrane region" description="Helical" evidence="7">
    <location>
        <begin position="97"/>
        <end position="115"/>
    </location>
</feature>
<evidence type="ECO:0000259" key="9">
    <source>
        <dbReference type="Pfam" id="PF16916"/>
    </source>
</evidence>
<evidence type="ECO:0000256" key="1">
    <source>
        <dbReference type="ARBA" id="ARBA00004141"/>
    </source>
</evidence>
<name>A0A0H5DNV6_9BACT</name>
<dbReference type="GO" id="GO:0008324">
    <property type="term" value="F:monoatomic cation transmembrane transporter activity"/>
    <property type="evidence" value="ECO:0007669"/>
    <property type="project" value="InterPro"/>
</dbReference>
<evidence type="ECO:0000256" key="2">
    <source>
        <dbReference type="ARBA" id="ARBA00008114"/>
    </source>
</evidence>
<dbReference type="InterPro" id="IPR058533">
    <property type="entry name" value="Cation_efflux_TM"/>
</dbReference>
<evidence type="ECO:0000313" key="10">
    <source>
        <dbReference type="EMBL" id="CRX38081.1"/>
    </source>
</evidence>
<evidence type="ECO:0000256" key="5">
    <source>
        <dbReference type="ARBA" id="ARBA00022989"/>
    </source>
</evidence>
<keyword evidence="6 7" id="KW-0472">Membrane</keyword>
<dbReference type="Pfam" id="PF01545">
    <property type="entry name" value="Cation_efflux"/>
    <property type="match status" value="1"/>
</dbReference>
<dbReference type="PANTHER" id="PTHR43840:SF15">
    <property type="entry name" value="MITOCHONDRIAL METAL TRANSPORTER 1-RELATED"/>
    <property type="match status" value="1"/>
</dbReference>
<evidence type="ECO:0000313" key="11">
    <source>
        <dbReference type="Proteomes" id="UP000220251"/>
    </source>
</evidence>
<dbReference type="InterPro" id="IPR036837">
    <property type="entry name" value="Cation_efflux_CTD_sf"/>
</dbReference>
<feature type="domain" description="Cation efflux protein transmembrane" evidence="8">
    <location>
        <begin position="32"/>
        <end position="226"/>
    </location>
</feature>
<proteinExistence type="inferred from homology"/>
<evidence type="ECO:0000256" key="6">
    <source>
        <dbReference type="ARBA" id="ARBA00023136"/>
    </source>
</evidence>
<dbReference type="InterPro" id="IPR050291">
    <property type="entry name" value="CDF_Transporter"/>
</dbReference>
<keyword evidence="4 7" id="KW-0812">Transmembrane</keyword>
<dbReference type="SUPFAM" id="SSF161111">
    <property type="entry name" value="Cation efflux protein transmembrane domain-like"/>
    <property type="match status" value="1"/>
</dbReference>
<feature type="transmembrane region" description="Helical" evidence="7">
    <location>
        <begin position="197"/>
        <end position="218"/>
    </location>
</feature>
<comment type="subcellular location">
    <subcellularLocation>
        <location evidence="1">Membrane</location>
        <topology evidence="1">Multi-pass membrane protein</topology>
    </subcellularLocation>
</comment>
<evidence type="ECO:0000256" key="3">
    <source>
        <dbReference type="ARBA" id="ARBA00022448"/>
    </source>
</evidence>
<accession>A0A0H5DNV6</accession>
<keyword evidence="11" id="KW-1185">Reference proteome</keyword>
<dbReference type="EMBL" id="CWGJ01000011">
    <property type="protein sequence ID" value="CRX38081.1"/>
    <property type="molecule type" value="Genomic_DNA"/>
</dbReference>
<sequence>MTQFPDAKRPPTSVDEARKSRICALRRSILFGITARGVIVFLEMAAFFLFGSEALFMDALSTLLDISSSLILFFFIKLADRPPDQNHPFGHGRYEPLAGMQLGIFLALVGVYMAFRNLIDLRGGEEGHSLPPFLFVVPLFAIILLEISYRFLMRTARSEASSALVAEAAHFRVDAITSILAMLSLISGQLLPQATLFLDHLGAVLIAAVMVFLGLMAARENLHQLLDRVPENEVFERIRRAAMRAKGVLGTEKIRVQQFGPDAHVDIDIEVEPTLSVDEAHKISQEVRVEIQKDWPSVQDVIVHIEPYYQGDH</sequence>
<dbReference type="SUPFAM" id="SSF160240">
    <property type="entry name" value="Cation efflux protein cytoplasmic domain-like"/>
    <property type="match status" value="1"/>
</dbReference>
<dbReference type="InterPro" id="IPR027469">
    <property type="entry name" value="Cation_efflux_TMD_sf"/>
</dbReference>
<reference evidence="11" key="1">
    <citation type="submission" date="2015-06" db="EMBL/GenBank/DDBJ databases">
        <authorList>
            <person name="Bertelli C."/>
        </authorList>
    </citation>
    <scope>NUCLEOTIDE SEQUENCE [LARGE SCALE GENOMIC DNA]</scope>
    <source>
        <strain evidence="11">CRIB-30</strain>
    </source>
</reference>
<keyword evidence="3" id="KW-0813">Transport</keyword>
<evidence type="ECO:0000259" key="8">
    <source>
        <dbReference type="Pfam" id="PF01545"/>
    </source>
</evidence>
<feature type="domain" description="Cation efflux protein cytoplasmic" evidence="9">
    <location>
        <begin position="230"/>
        <end position="308"/>
    </location>
</feature>
<feature type="transmembrane region" description="Helical" evidence="7">
    <location>
        <begin position="28"/>
        <end position="50"/>
    </location>
</feature>
<feature type="transmembrane region" description="Helical" evidence="7">
    <location>
        <begin position="173"/>
        <end position="191"/>
    </location>
</feature>
<dbReference type="InterPro" id="IPR002524">
    <property type="entry name" value="Cation_efflux"/>
</dbReference>
<evidence type="ECO:0000256" key="7">
    <source>
        <dbReference type="SAM" id="Phobius"/>
    </source>
</evidence>
<protein>
    <submittedName>
        <fullName evidence="10">Cation efflux transporter</fullName>
    </submittedName>
</protein>